<dbReference type="Proteomes" id="UP001056120">
    <property type="component" value="Linkage Group LG01"/>
</dbReference>
<gene>
    <name evidence="1" type="ORF">L1987_03430</name>
</gene>
<comment type="caution">
    <text evidence="1">The sequence shown here is derived from an EMBL/GenBank/DDBJ whole genome shotgun (WGS) entry which is preliminary data.</text>
</comment>
<accession>A0ACB9KAV0</accession>
<evidence type="ECO:0000313" key="2">
    <source>
        <dbReference type="Proteomes" id="UP001056120"/>
    </source>
</evidence>
<name>A0ACB9KAV0_9ASTR</name>
<reference evidence="1 2" key="2">
    <citation type="journal article" date="2022" name="Mol. Ecol. Resour.">
        <title>The genomes of chicory, endive, great burdock and yacon provide insights into Asteraceae paleo-polyploidization history and plant inulin production.</title>
        <authorList>
            <person name="Fan W."/>
            <person name="Wang S."/>
            <person name="Wang H."/>
            <person name="Wang A."/>
            <person name="Jiang F."/>
            <person name="Liu H."/>
            <person name="Zhao H."/>
            <person name="Xu D."/>
            <person name="Zhang Y."/>
        </authorList>
    </citation>
    <scope>NUCLEOTIDE SEQUENCE [LARGE SCALE GENOMIC DNA]</scope>
    <source>
        <strain evidence="2">cv. Yunnan</strain>
        <tissue evidence="1">Leaves</tissue>
    </source>
</reference>
<organism evidence="1 2">
    <name type="scientific">Smallanthus sonchifolius</name>
    <dbReference type="NCBI Taxonomy" id="185202"/>
    <lineage>
        <taxon>Eukaryota</taxon>
        <taxon>Viridiplantae</taxon>
        <taxon>Streptophyta</taxon>
        <taxon>Embryophyta</taxon>
        <taxon>Tracheophyta</taxon>
        <taxon>Spermatophyta</taxon>
        <taxon>Magnoliopsida</taxon>
        <taxon>eudicotyledons</taxon>
        <taxon>Gunneridae</taxon>
        <taxon>Pentapetalae</taxon>
        <taxon>asterids</taxon>
        <taxon>campanulids</taxon>
        <taxon>Asterales</taxon>
        <taxon>Asteraceae</taxon>
        <taxon>Asteroideae</taxon>
        <taxon>Heliantheae alliance</taxon>
        <taxon>Millerieae</taxon>
        <taxon>Smallanthus</taxon>
    </lineage>
</organism>
<keyword evidence="2" id="KW-1185">Reference proteome</keyword>
<sequence>MGQIDVSHLSFLPPSEAPSLQENRDDNWRHFDKSVNAISFGFVATAILISMFLLMAVFERFLMTKSQLPVGGGSGGRSLAGDVESQMGFNAKQGYSSPKVPEDAKEVSVLMPGEDIPTFIAQPTPIVEHTHCLVKQDILCPKVIRNSYF</sequence>
<reference evidence="2" key="1">
    <citation type="journal article" date="2022" name="Mol. Ecol. Resour.">
        <title>The genomes of chicory, endive, great burdock and yacon provide insights into Asteraceae palaeo-polyploidization history and plant inulin production.</title>
        <authorList>
            <person name="Fan W."/>
            <person name="Wang S."/>
            <person name="Wang H."/>
            <person name="Wang A."/>
            <person name="Jiang F."/>
            <person name="Liu H."/>
            <person name="Zhao H."/>
            <person name="Xu D."/>
            <person name="Zhang Y."/>
        </authorList>
    </citation>
    <scope>NUCLEOTIDE SEQUENCE [LARGE SCALE GENOMIC DNA]</scope>
    <source>
        <strain evidence="2">cv. Yunnan</strain>
    </source>
</reference>
<evidence type="ECO:0000313" key="1">
    <source>
        <dbReference type="EMBL" id="KAI3829310.1"/>
    </source>
</evidence>
<protein>
    <submittedName>
        <fullName evidence="1">Uncharacterized protein</fullName>
    </submittedName>
</protein>
<proteinExistence type="predicted"/>
<dbReference type="EMBL" id="CM042018">
    <property type="protein sequence ID" value="KAI3829310.1"/>
    <property type="molecule type" value="Genomic_DNA"/>
</dbReference>